<dbReference type="OMA" id="PTACPHK"/>
<keyword evidence="1" id="KW-0812">Transmembrane</keyword>
<feature type="transmembrane region" description="Helical" evidence="1">
    <location>
        <begin position="29"/>
        <end position="48"/>
    </location>
</feature>
<dbReference type="GeneID" id="27321169"/>
<organism evidence="2 3">
    <name type="scientific">Exophiala mesophila</name>
    <name type="common">Black yeast-like fungus</name>
    <dbReference type="NCBI Taxonomy" id="212818"/>
    <lineage>
        <taxon>Eukaryota</taxon>
        <taxon>Fungi</taxon>
        <taxon>Dikarya</taxon>
        <taxon>Ascomycota</taxon>
        <taxon>Pezizomycotina</taxon>
        <taxon>Eurotiomycetes</taxon>
        <taxon>Chaetothyriomycetidae</taxon>
        <taxon>Chaetothyriales</taxon>
        <taxon>Herpotrichiellaceae</taxon>
        <taxon>Exophiala</taxon>
    </lineage>
</organism>
<evidence type="ECO:0000313" key="3">
    <source>
        <dbReference type="Proteomes" id="UP000054302"/>
    </source>
</evidence>
<gene>
    <name evidence="2" type="ORF">PV10_03324</name>
</gene>
<dbReference type="EMBL" id="KN847521">
    <property type="protein sequence ID" value="KIV95702.1"/>
    <property type="molecule type" value="Genomic_DNA"/>
</dbReference>
<accession>A0A0D1ZM28</accession>
<evidence type="ECO:0008006" key="4">
    <source>
        <dbReference type="Google" id="ProtNLM"/>
    </source>
</evidence>
<sequence length="373" mass="41646">MDRVTTVLRQGATQLRACLYKPSISRQTLQRVATILIFFIFFSTIFHFRDTPPPISISISRKTQHPRDAAANATLGFEKILAVSLKPSWRTRGLLAAAGHTGLSITIPEQPYNTKALIDAFGDLGSSDEKIKRPGVGSARAWLAHLDMMKYVISSGLSTAFIIEDDVDWDVRIHSQMKLVSDAVRNFTLASGEDNLAPFGNAWEVLWLGHCGEISERDRPKLTYFDETRPKTEHYMGWSHKWLENEEASVPPTHRAVQRTRNTVCSFGYGVTHRGARNILRQLGQGQDEAFDIALMAHCRDGKLSCLTVLPEIMHHYEPKDGSGYVSPNNEFNGKGTSVDESEFEGIMGHTANIVRSARCEALWGQRCQAGNE</sequence>
<dbReference type="OrthoDB" id="47375at2759"/>
<dbReference type="VEuPathDB" id="FungiDB:PV10_03324"/>
<proteinExistence type="predicted"/>
<dbReference type="Proteomes" id="UP000054302">
    <property type="component" value="Unassembled WGS sequence"/>
</dbReference>
<keyword evidence="1" id="KW-0472">Membrane</keyword>
<keyword evidence="1" id="KW-1133">Transmembrane helix</keyword>
<evidence type="ECO:0000313" key="2">
    <source>
        <dbReference type="EMBL" id="KIV95702.1"/>
    </source>
</evidence>
<dbReference type="AlphaFoldDB" id="A0A0D1ZM28"/>
<evidence type="ECO:0000256" key="1">
    <source>
        <dbReference type="SAM" id="Phobius"/>
    </source>
</evidence>
<dbReference type="RefSeq" id="XP_016227276.1">
    <property type="nucleotide sequence ID" value="XM_016367758.1"/>
</dbReference>
<protein>
    <recommendedName>
        <fullName evidence="4">Glycosyltransferase family 25 protein</fullName>
    </recommendedName>
</protein>
<dbReference type="HOGENOM" id="CLU_032992_3_0_1"/>
<keyword evidence="3" id="KW-1185">Reference proteome</keyword>
<reference evidence="2 3" key="1">
    <citation type="submission" date="2015-01" db="EMBL/GenBank/DDBJ databases">
        <title>The Genome Sequence of Exophiala mesophila CBS40295.</title>
        <authorList>
            <consortium name="The Broad Institute Genomics Platform"/>
            <person name="Cuomo C."/>
            <person name="de Hoog S."/>
            <person name="Gorbushina A."/>
            <person name="Stielow B."/>
            <person name="Teixiera M."/>
            <person name="Abouelleil A."/>
            <person name="Chapman S.B."/>
            <person name="Priest M."/>
            <person name="Young S.K."/>
            <person name="Wortman J."/>
            <person name="Nusbaum C."/>
            <person name="Birren B."/>
        </authorList>
    </citation>
    <scope>NUCLEOTIDE SEQUENCE [LARGE SCALE GENOMIC DNA]</scope>
    <source>
        <strain evidence="2 3">CBS 40295</strain>
    </source>
</reference>
<name>A0A0D1ZM28_EXOME</name>